<dbReference type="STRING" id="595494.Tola_2275"/>
<name>C4L903_TOLAT</name>
<sequence>MYFDNQLTTIEYNNLTNRMTKNYGSLDLYKVNRIIETVQKSLRYYSRVRAFRIDLRFANDYMDGDVDTPSHFQQADPKAITRFFESLKSQLKVYRKNKNIMVSRDDFKYIWTREKDESFHHHYHLVLLFDKDVYYHLGDCSPDNSSGIAAMIQKAWCSALRVSFPEYATLVHFPDNCAYNLEGKNATLQDEKFIWALERFLYLSKVDTKTTDDGFRNFGCSQFPVYSL</sequence>
<gene>
    <name evidence="2" type="ordered locus">Tola_2275</name>
</gene>
<dbReference type="EMBL" id="CP001616">
    <property type="protein sequence ID" value="ACQ93873.1"/>
    <property type="molecule type" value="Genomic_DNA"/>
</dbReference>
<dbReference type="InterPro" id="IPR057271">
    <property type="entry name" value="YagK_YfjJ_C"/>
</dbReference>
<evidence type="ECO:0000313" key="2">
    <source>
        <dbReference type="EMBL" id="ACQ93873.1"/>
    </source>
</evidence>
<dbReference type="eggNOG" id="ENOG5032T6W">
    <property type="taxonomic scope" value="Bacteria"/>
</dbReference>
<evidence type="ECO:0000259" key="1">
    <source>
        <dbReference type="Pfam" id="PF11726"/>
    </source>
</evidence>
<accession>C4L903</accession>
<organism evidence="2 3">
    <name type="scientific">Tolumonas auensis (strain DSM 9187 / NBRC 110442 / TA 4)</name>
    <dbReference type="NCBI Taxonomy" id="595494"/>
    <lineage>
        <taxon>Bacteria</taxon>
        <taxon>Pseudomonadati</taxon>
        <taxon>Pseudomonadota</taxon>
        <taxon>Gammaproteobacteria</taxon>
        <taxon>Aeromonadales</taxon>
        <taxon>Aeromonadaceae</taxon>
        <taxon>Tolumonas</taxon>
    </lineage>
</organism>
<dbReference type="AlphaFoldDB" id="C4L903"/>
<proteinExistence type="predicted"/>
<dbReference type="KEGG" id="tau:Tola_2275"/>
<feature type="domain" description="YagK/YfjJ C-terminal" evidence="1">
    <location>
        <begin position="42"/>
        <end position="221"/>
    </location>
</feature>
<dbReference type="HOGENOM" id="CLU_086947_0_0_6"/>
<protein>
    <recommendedName>
        <fullName evidence="1">YagK/YfjJ C-terminal domain-containing protein</fullName>
    </recommendedName>
</protein>
<evidence type="ECO:0000313" key="3">
    <source>
        <dbReference type="Proteomes" id="UP000009073"/>
    </source>
</evidence>
<dbReference type="Pfam" id="PF11726">
    <property type="entry name" value="YagK_YfjJ_C"/>
    <property type="match status" value="1"/>
</dbReference>
<reference evidence="2 3" key="2">
    <citation type="journal article" date="2011" name="Stand. Genomic Sci.">
        <title>Complete genome sequence of Tolumonas auensis type strain (TA 4).</title>
        <authorList>
            <person name="Chertkov O."/>
            <person name="Copeland A."/>
            <person name="Lucas S."/>
            <person name="Lapidus A."/>
            <person name="Berry K.W."/>
            <person name="Detter J.C."/>
            <person name="Del Rio T.G."/>
            <person name="Hammon N."/>
            <person name="Dalin E."/>
            <person name="Tice H."/>
            <person name="Pitluck S."/>
            <person name="Richardson P."/>
            <person name="Bruce D."/>
            <person name="Goodwin L."/>
            <person name="Han C."/>
            <person name="Tapia R."/>
            <person name="Saunders E."/>
            <person name="Schmutz J."/>
            <person name="Brettin T."/>
            <person name="Larimer F."/>
            <person name="Land M."/>
            <person name="Hauser L."/>
            <person name="Spring S."/>
            <person name="Rohde M."/>
            <person name="Kyrpides N.C."/>
            <person name="Ivanova N."/>
            <person name="Goker M."/>
            <person name="Beller H.R."/>
            <person name="Klenk H.P."/>
            <person name="Woyke T."/>
        </authorList>
    </citation>
    <scope>NUCLEOTIDE SEQUENCE [LARGE SCALE GENOMIC DNA]</scope>
    <source>
        <strain evidence="3">DSM 9187 / TA4</strain>
    </source>
</reference>
<dbReference type="Proteomes" id="UP000009073">
    <property type="component" value="Chromosome"/>
</dbReference>
<keyword evidence="3" id="KW-1185">Reference proteome</keyword>
<reference evidence="3" key="1">
    <citation type="submission" date="2009-05" db="EMBL/GenBank/DDBJ databases">
        <title>Complete sequence of Tolumonas auensis DSM 9187.</title>
        <authorList>
            <consortium name="US DOE Joint Genome Institute"/>
            <person name="Lucas S."/>
            <person name="Copeland A."/>
            <person name="Lapidus A."/>
            <person name="Glavina del Rio T."/>
            <person name="Tice H."/>
            <person name="Bruce D."/>
            <person name="Goodwin L."/>
            <person name="Pitluck S."/>
            <person name="Chertkov O."/>
            <person name="Brettin T."/>
            <person name="Detter J.C."/>
            <person name="Han C."/>
            <person name="Larimer F."/>
            <person name="Land M."/>
            <person name="Hauser L."/>
            <person name="Kyrpides N."/>
            <person name="Mikhailova N."/>
            <person name="Spring S."/>
            <person name="Beller H."/>
        </authorList>
    </citation>
    <scope>NUCLEOTIDE SEQUENCE [LARGE SCALE GENOMIC DNA]</scope>
    <source>
        <strain evidence="3">DSM 9187 / TA4</strain>
    </source>
</reference>